<keyword evidence="5" id="KW-0614">Plasmid</keyword>
<dbReference type="SUPFAM" id="SSF46785">
    <property type="entry name" value="Winged helix' DNA-binding domain"/>
    <property type="match status" value="1"/>
</dbReference>
<dbReference type="InterPro" id="IPR050679">
    <property type="entry name" value="Bact_HTH_transcr_reg"/>
</dbReference>
<dbReference type="NCBIfam" id="TIGR02325">
    <property type="entry name" value="C_P_lyase_phnF"/>
    <property type="match status" value="1"/>
</dbReference>
<dbReference type="InterPro" id="IPR012702">
    <property type="entry name" value="CP_lyase_PhnF"/>
</dbReference>
<keyword evidence="3" id="KW-0804">Transcription</keyword>
<dbReference type="InterPro" id="IPR000524">
    <property type="entry name" value="Tscrpt_reg_HTH_GntR"/>
</dbReference>
<dbReference type="PRINTS" id="PR00035">
    <property type="entry name" value="HTHGNTR"/>
</dbReference>
<protein>
    <submittedName>
        <fullName evidence="5">Phosphonate metabolism transcriptional regulator PhnF</fullName>
    </submittedName>
</protein>
<keyword evidence="1" id="KW-0805">Transcription regulation</keyword>
<dbReference type="SMART" id="SM00866">
    <property type="entry name" value="UTRA"/>
    <property type="match status" value="1"/>
</dbReference>
<evidence type="ECO:0000256" key="1">
    <source>
        <dbReference type="ARBA" id="ARBA00023015"/>
    </source>
</evidence>
<evidence type="ECO:0000259" key="4">
    <source>
        <dbReference type="PROSITE" id="PS50949"/>
    </source>
</evidence>
<dbReference type="PANTHER" id="PTHR44846:SF1">
    <property type="entry name" value="MANNOSYL-D-GLYCERATE TRANSPORT_METABOLISM SYSTEM REPRESSOR MNGR-RELATED"/>
    <property type="match status" value="1"/>
</dbReference>
<evidence type="ECO:0000313" key="5">
    <source>
        <dbReference type="EMBL" id="WVT06216.1"/>
    </source>
</evidence>
<gene>
    <name evidence="5" type="primary">phnF</name>
    <name evidence="5" type="ORF">RB548_22610</name>
</gene>
<dbReference type="SUPFAM" id="SSF64288">
    <property type="entry name" value="Chorismate lyase-like"/>
    <property type="match status" value="1"/>
</dbReference>
<name>A0ABZ2BFX9_9HYPH</name>
<keyword evidence="6" id="KW-1185">Reference proteome</keyword>
<dbReference type="InterPro" id="IPR036390">
    <property type="entry name" value="WH_DNA-bd_sf"/>
</dbReference>
<dbReference type="Pfam" id="PF07702">
    <property type="entry name" value="UTRA"/>
    <property type="match status" value="1"/>
</dbReference>
<sequence length="242" mass="27157">MLNETSHELMNDLPRWRQIELMILKEIDAGAFRVGEKLPGENILAPHFGVTRTTVRRALAELQNKGVLRIERGRGAFVERRIQYGLGAESSFMANLRDASLVPAAEILAKFEVSASTDIANRLQIPVGEPVLVFDTVGKASGLTISVSRHHLPSRLFPGALERISSFSCITEVYRLFGYENTRRAHCHIEARLPSSEEARRLQQPRTEPILEVQSLKTIDQTPIDYSVARFSAARVSVYFDN</sequence>
<accession>A0ABZ2BFX9</accession>
<dbReference type="CDD" id="cd07377">
    <property type="entry name" value="WHTH_GntR"/>
    <property type="match status" value="1"/>
</dbReference>
<dbReference type="InterPro" id="IPR028978">
    <property type="entry name" value="Chorismate_lyase_/UTRA_dom_sf"/>
</dbReference>
<dbReference type="Pfam" id="PF00392">
    <property type="entry name" value="GntR"/>
    <property type="match status" value="1"/>
</dbReference>
<dbReference type="Gene3D" id="1.10.10.10">
    <property type="entry name" value="Winged helix-like DNA-binding domain superfamily/Winged helix DNA-binding domain"/>
    <property type="match status" value="1"/>
</dbReference>
<dbReference type="Proteomes" id="UP001432360">
    <property type="component" value="Plasmid pSchITTGS70b"/>
</dbReference>
<dbReference type="SMART" id="SM00345">
    <property type="entry name" value="HTH_GNTR"/>
    <property type="match status" value="1"/>
</dbReference>
<dbReference type="EMBL" id="CP133150">
    <property type="protein sequence ID" value="WVT06216.1"/>
    <property type="molecule type" value="Genomic_DNA"/>
</dbReference>
<proteinExistence type="predicted"/>
<dbReference type="PROSITE" id="PS50949">
    <property type="entry name" value="HTH_GNTR"/>
    <property type="match status" value="1"/>
</dbReference>
<reference evidence="5" key="1">
    <citation type="submission" date="2023-08" db="EMBL/GenBank/DDBJ databases">
        <title>Complete genome sequence of Sinorhizobium chiapanecum ITTG S70 isolated from Acaciella angustissima nodules in Chiapas-Mexico.</title>
        <authorList>
            <person name="Rincon-Rosales R."/>
            <person name="Rogel M.A."/>
            <person name="Rincon-Medina C.I."/>
            <person name="Guerrero G."/>
            <person name="Manzano-Gomez L.A."/>
            <person name="Lopez-Lopez A."/>
            <person name="Rincon Molina F.A."/>
            <person name="Martinez-Romero E."/>
        </authorList>
    </citation>
    <scope>NUCLEOTIDE SEQUENCE</scope>
    <source>
        <strain evidence="5">ITTG S70</strain>
        <plasmid evidence="5">pSchITTGS70b</plasmid>
    </source>
</reference>
<geneLocation type="plasmid" evidence="5 6">
    <name>pSchITTGS70b</name>
</geneLocation>
<dbReference type="InterPro" id="IPR011663">
    <property type="entry name" value="UTRA"/>
</dbReference>
<evidence type="ECO:0000313" key="6">
    <source>
        <dbReference type="Proteomes" id="UP001432360"/>
    </source>
</evidence>
<evidence type="ECO:0000256" key="3">
    <source>
        <dbReference type="ARBA" id="ARBA00023163"/>
    </source>
</evidence>
<organism evidence="5 6">
    <name type="scientific">Sinorhizobium chiapasense</name>
    <dbReference type="NCBI Taxonomy" id="501572"/>
    <lineage>
        <taxon>Bacteria</taxon>
        <taxon>Pseudomonadati</taxon>
        <taxon>Pseudomonadota</taxon>
        <taxon>Alphaproteobacteria</taxon>
        <taxon>Hyphomicrobiales</taxon>
        <taxon>Rhizobiaceae</taxon>
        <taxon>Sinorhizobium/Ensifer group</taxon>
        <taxon>Sinorhizobium</taxon>
    </lineage>
</organism>
<feature type="domain" description="HTH gntR-type" evidence="4">
    <location>
        <begin position="13"/>
        <end position="81"/>
    </location>
</feature>
<dbReference type="InterPro" id="IPR036388">
    <property type="entry name" value="WH-like_DNA-bd_sf"/>
</dbReference>
<keyword evidence="2" id="KW-0238">DNA-binding</keyword>
<evidence type="ECO:0000256" key="2">
    <source>
        <dbReference type="ARBA" id="ARBA00023125"/>
    </source>
</evidence>
<dbReference type="RefSeq" id="WP_331375279.1">
    <property type="nucleotide sequence ID" value="NZ_CP133150.1"/>
</dbReference>
<dbReference type="Gene3D" id="3.40.1410.10">
    <property type="entry name" value="Chorismate lyase-like"/>
    <property type="match status" value="1"/>
</dbReference>
<dbReference type="PANTHER" id="PTHR44846">
    <property type="entry name" value="MANNOSYL-D-GLYCERATE TRANSPORT/METABOLISM SYSTEM REPRESSOR MNGR-RELATED"/>
    <property type="match status" value="1"/>
</dbReference>